<evidence type="ECO:0000313" key="3">
    <source>
        <dbReference type="Proteomes" id="UP000663912"/>
    </source>
</evidence>
<dbReference type="AlphaFoldDB" id="A0AAE7UT60"/>
<protein>
    <submittedName>
        <fullName evidence="2">Uncharacterized protein</fullName>
    </submittedName>
</protein>
<organism evidence="2 3">
    <name type="scientific">Agrobacterium rubi</name>
    <dbReference type="NCBI Taxonomy" id="28099"/>
    <lineage>
        <taxon>Bacteria</taxon>
        <taxon>Pseudomonadati</taxon>
        <taxon>Pseudomonadota</taxon>
        <taxon>Alphaproteobacteria</taxon>
        <taxon>Hyphomicrobiales</taxon>
        <taxon>Rhizobiaceae</taxon>
        <taxon>Rhizobium/Agrobacterium group</taxon>
        <taxon>Agrobacterium</taxon>
    </lineage>
</organism>
<dbReference type="EMBL" id="CP049208">
    <property type="protein sequence ID" value="QTG03357.1"/>
    <property type="molecule type" value="Genomic_DNA"/>
</dbReference>
<dbReference type="Proteomes" id="UP000822331">
    <property type="component" value="Unassembled WGS sequence"/>
</dbReference>
<keyword evidence="4" id="KW-1185">Reference proteome</keyword>
<reference evidence="1 4" key="1">
    <citation type="journal article" date="2020" name="Science">
        <title>Unexpected conservation and global transmission of agrobacterial virulence plasmids.</title>
        <authorList>
            <person name="Weisberg A.J."/>
            <person name="Davis E.W. 2nd"/>
            <person name="Tabima J."/>
            <person name="Belcher M.S."/>
            <person name="Miller M."/>
            <person name="Kuo C.H."/>
            <person name="Loper J.E."/>
            <person name="Grunwald N.J."/>
            <person name="Putnam M.L."/>
            <person name="Chang J.H."/>
        </authorList>
    </citation>
    <scope>NUCLEOTIDE SEQUENCE [LARGE SCALE GENOMIC DNA]</scope>
    <source>
        <strain evidence="1 4">A19/93</strain>
    </source>
</reference>
<proteinExistence type="predicted"/>
<evidence type="ECO:0000313" key="4">
    <source>
        <dbReference type="Proteomes" id="UP000822331"/>
    </source>
</evidence>
<sequence length="65" mass="7490">MRLPTLSRQDFDVLVSRTNLNMPPEQIADIYEVFGEVEAILARVRRDFPITQGPAMLFAPEVERE</sequence>
<keyword evidence="2" id="KW-0614">Plasmid</keyword>
<name>A0AAE7UT60_9HYPH</name>
<dbReference type="RefSeq" id="WP_141680764.1">
    <property type="nucleotide sequence ID" value="NZ_CP049208.1"/>
</dbReference>
<dbReference type="Proteomes" id="UP000663912">
    <property type="component" value="Plasmid pW2_73_1"/>
</dbReference>
<gene>
    <name evidence="1" type="ORF">G6L72_24250</name>
    <name evidence="2" type="ORF">G6M88_23155</name>
</gene>
<reference evidence="2" key="2">
    <citation type="submission" date="2020-02" db="EMBL/GenBank/DDBJ databases">
        <title>Unexpected conservation and global transmission of agrobacterial virulence plasmids.</title>
        <authorList>
            <person name="Weisberg A.J."/>
            <person name="Davis E.W. II"/>
            <person name="Tabima J.R."/>
            <person name="Belcher M.S."/>
            <person name="Miller M."/>
            <person name="Kuo C.-H."/>
            <person name="Loper J.E."/>
            <person name="Grunwald N.J."/>
            <person name="Putnam M.L."/>
            <person name="Chang J.H."/>
        </authorList>
    </citation>
    <scope>NUCLEOTIDE SEQUENCE</scope>
    <source>
        <strain evidence="2">W2/73</strain>
        <plasmid evidence="2">pW2_73_1</plasmid>
    </source>
</reference>
<dbReference type="EMBL" id="JAAMCP010000017">
    <property type="protein sequence ID" value="NTF39804.1"/>
    <property type="molecule type" value="Genomic_DNA"/>
</dbReference>
<geneLocation type="plasmid" evidence="2 3">
    <name>pW2_73_1</name>
</geneLocation>
<dbReference type="KEGG" id="arui:G6M88_23155"/>
<accession>A0AAE7UT60</accession>
<evidence type="ECO:0000313" key="2">
    <source>
        <dbReference type="EMBL" id="QTG03357.1"/>
    </source>
</evidence>
<evidence type="ECO:0000313" key="1">
    <source>
        <dbReference type="EMBL" id="NTF39804.1"/>
    </source>
</evidence>